<dbReference type="AlphaFoldDB" id="A0A6A6JQC3"/>
<evidence type="ECO:0000259" key="7">
    <source>
        <dbReference type="SMART" id="SM00702"/>
    </source>
</evidence>
<comment type="cofactor">
    <cofactor evidence="1">
        <name>L-ascorbate</name>
        <dbReference type="ChEBI" id="CHEBI:38290"/>
    </cofactor>
</comment>
<dbReference type="InterPro" id="IPR044862">
    <property type="entry name" value="Pro_4_hyd_alph_FE2OG_OXY"/>
</dbReference>
<evidence type="ECO:0000256" key="5">
    <source>
        <dbReference type="ARBA" id="ARBA00023004"/>
    </source>
</evidence>
<gene>
    <name evidence="8" type="ORF">EI97DRAFT_277040</name>
</gene>
<feature type="domain" description="Prolyl 4-hydroxylase alpha subunit" evidence="7">
    <location>
        <begin position="41"/>
        <end position="246"/>
    </location>
</feature>
<proteinExistence type="predicted"/>
<dbReference type="RefSeq" id="XP_033655425.1">
    <property type="nucleotide sequence ID" value="XM_033794327.1"/>
</dbReference>
<dbReference type="OrthoDB" id="69177at2759"/>
<dbReference type="InterPro" id="IPR045054">
    <property type="entry name" value="P4HA-like"/>
</dbReference>
<evidence type="ECO:0000256" key="1">
    <source>
        <dbReference type="ARBA" id="ARBA00001961"/>
    </source>
</evidence>
<keyword evidence="5" id="KW-0408">Iron</keyword>
<name>A0A6A6JQC3_WESOR</name>
<dbReference type="InterPro" id="IPR006620">
    <property type="entry name" value="Pro_4_hyd_alph"/>
</dbReference>
<dbReference type="PANTHER" id="PTHR10869">
    <property type="entry name" value="PROLYL 4-HYDROXYLASE ALPHA SUBUNIT"/>
    <property type="match status" value="1"/>
</dbReference>
<evidence type="ECO:0000256" key="2">
    <source>
        <dbReference type="ARBA" id="ARBA00022723"/>
    </source>
</evidence>
<dbReference type="GO" id="GO:0004656">
    <property type="term" value="F:procollagen-proline 4-dioxygenase activity"/>
    <property type="evidence" value="ECO:0007669"/>
    <property type="project" value="TreeGrafter"/>
</dbReference>
<organism evidence="8 9">
    <name type="scientific">Westerdykella ornata</name>
    <dbReference type="NCBI Taxonomy" id="318751"/>
    <lineage>
        <taxon>Eukaryota</taxon>
        <taxon>Fungi</taxon>
        <taxon>Dikarya</taxon>
        <taxon>Ascomycota</taxon>
        <taxon>Pezizomycotina</taxon>
        <taxon>Dothideomycetes</taxon>
        <taxon>Pleosporomycetidae</taxon>
        <taxon>Pleosporales</taxon>
        <taxon>Sporormiaceae</taxon>
        <taxon>Westerdykella</taxon>
    </lineage>
</organism>
<keyword evidence="2" id="KW-0479">Metal-binding</keyword>
<protein>
    <recommendedName>
        <fullName evidence="7">Prolyl 4-hydroxylase alpha subunit domain-containing protein</fullName>
    </recommendedName>
</protein>
<keyword evidence="3" id="KW-0223">Dioxygenase</keyword>
<dbReference type="GeneID" id="54547502"/>
<sequence>MSDTNPASIELPADFLRTPGPKVTKETIDFKAAGLREYEDYYAVVLDGVLSEEECNTLVSAVDASVDGRWERAMINSWNGSQRMREDIRKCGRVIVDDRDLMRRLWARVEGAVPELERLVNWANITGMGPASRGEVWAMTRLNERARFLKYVGGEYFKPHGDGQYQTEDGFERSYFTLHLYLNDGAGKDGAEPLEGGATVFHSHCDKDLKVEPKVGRVLLFQQRCLIHSGEDVVKGTKLTMRTDIMYARKPNDRPRESEKASESESAREPEDKANQPSNNAEEPTSNGLISAGKKLFRNPFH</sequence>
<dbReference type="EMBL" id="ML986489">
    <property type="protein sequence ID" value="KAF2277886.1"/>
    <property type="molecule type" value="Genomic_DNA"/>
</dbReference>
<evidence type="ECO:0000313" key="9">
    <source>
        <dbReference type="Proteomes" id="UP000800097"/>
    </source>
</evidence>
<dbReference type="Gene3D" id="2.60.120.620">
    <property type="entry name" value="q2cbj1_9rhob like domain"/>
    <property type="match status" value="1"/>
</dbReference>
<feature type="region of interest" description="Disordered" evidence="6">
    <location>
        <begin position="244"/>
        <end position="302"/>
    </location>
</feature>
<reference evidence="8" key="1">
    <citation type="journal article" date="2020" name="Stud. Mycol.">
        <title>101 Dothideomycetes genomes: a test case for predicting lifestyles and emergence of pathogens.</title>
        <authorList>
            <person name="Haridas S."/>
            <person name="Albert R."/>
            <person name="Binder M."/>
            <person name="Bloem J."/>
            <person name="Labutti K."/>
            <person name="Salamov A."/>
            <person name="Andreopoulos B."/>
            <person name="Baker S."/>
            <person name="Barry K."/>
            <person name="Bills G."/>
            <person name="Bluhm B."/>
            <person name="Cannon C."/>
            <person name="Castanera R."/>
            <person name="Culley D."/>
            <person name="Daum C."/>
            <person name="Ezra D."/>
            <person name="Gonzalez J."/>
            <person name="Henrissat B."/>
            <person name="Kuo A."/>
            <person name="Liang C."/>
            <person name="Lipzen A."/>
            <person name="Lutzoni F."/>
            <person name="Magnuson J."/>
            <person name="Mondo S."/>
            <person name="Nolan M."/>
            <person name="Ohm R."/>
            <person name="Pangilinan J."/>
            <person name="Park H.-J."/>
            <person name="Ramirez L."/>
            <person name="Alfaro M."/>
            <person name="Sun H."/>
            <person name="Tritt A."/>
            <person name="Yoshinaga Y."/>
            <person name="Zwiers L.-H."/>
            <person name="Turgeon B."/>
            <person name="Goodwin S."/>
            <person name="Spatafora J."/>
            <person name="Crous P."/>
            <person name="Grigoriev I."/>
        </authorList>
    </citation>
    <scope>NUCLEOTIDE SEQUENCE</scope>
    <source>
        <strain evidence="8">CBS 379.55</strain>
    </source>
</reference>
<evidence type="ECO:0000256" key="3">
    <source>
        <dbReference type="ARBA" id="ARBA00022964"/>
    </source>
</evidence>
<feature type="compositionally biased region" description="Basic and acidic residues" evidence="6">
    <location>
        <begin position="250"/>
        <end position="274"/>
    </location>
</feature>
<dbReference type="GO" id="GO:0005783">
    <property type="term" value="C:endoplasmic reticulum"/>
    <property type="evidence" value="ECO:0007669"/>
    <property type="project" value="TreeGrafter"/>
</dbReference>
<evidence type="ECO:0000256" key="4">
    <source>
        <dbReference type="ARBA" id="ARBA00023002"/>
    </source>
</evidence>
<dbReference type="Pfam" id="PF13640">
    <property type="entry name" value="2OG-FeII_Oxy_3"/>
    <property type="match status" value="1"/>
</dbReference>
<feature type="compositionally biased region" description="Polar residues" evidence="6">
    <location>
        <begin position="275"/>
        <end position="289"/>
    </location>
</feature>
<keyword evidence="4" id="KW-0560">Oxidoreductase</keyword>
<dbReference type="GO" id="GO:0005506">
    <property type="term" value="F:iron ion binding"/>
    <property type="evidence" value="ECO:0007669"/>
    <property type="project" value="InterPro"/>
</dbReference>
<dbReference type="GO" id="GO:0031418">
    <property type="term" value="F:L-ascorbic acid binding"/>
    <property type="evidence" value="ECO:0007669"/>
    <property type="project" value="InterPro"/>
</dbReference>
<dbReference type="PANTHER" id="PTHR10869:SF246">
    <property type="entry name" value="TRANSMEMBRANE PROLYL 4-HYDROXYLASE"/>
    <property type="match status" value="1"/>
</dbReference>
<accession>A0A6A6JQC3</accession>
<dbReference type="Proteomes" id="UP000800097">
    <property type="component" value="Unassembled WGS sequence"/>
</dbReference>
<dbReference type="SMART" id="SM00702">
    <property type="entry name" value="P4Hc"/>
    <property type="match status" value="1"/>
</dbReference>
<keyword evidence="9" id="KW-1185">Reference proteome</keyword>
<evidence type="ECO:0000313" key="8">
    <source>
        <dbReference type="EMBL" id="KAF2277886.1"/>
    </source>
</evidence>
<evidence type="ECO:0000256" key="6">
    <source>
        <dbReference type="SAM" id="MobiDB-lite"/>
    </source>
</evidence>